<sequence length="81" mass="8799">MNQAQDFLDAIEVIVDKKLKSQSSQIYSGLVTAASTGKCSMRINGKVYTNIIVYGNTPTVNSIFPVFVPQNNMSAAFIIVP</sequence>
<accession>A0A8S5SIF9</accession>
<name>A0A8S5SIF9_9CAUD</name>
<dbReference type="EMBL" id="BK032595">
    <property type="protein sequence ID" value="DAF50439.1"/>
    <property type="molecule type" value="Genomic_DNA"/>
</dbReference>
<proteinExistence type="predicted"/>
<evidence type="ECO:0000313" key="1">
    <source>
        <dbReference type="EMBL" id="DAF50439.1"/>
    </source>
</evidence>
<protein>
    <submittedName>
        <fullName evidence="1">Oxidoreductase</fullName>
    </submittedName>
</protein>
<organism evidence="1">
    <name type="scientific">Siphoviridae sp. ctBCr48</name>
    <dbReference type="NCBI Taxonomy" id="2827802"/>
    <lineage>
        <taxon>Viruses</taxon>
        <taxon>Duplodnaviria</taxon>
        <taxon>Heunggongvirae</taxon>
        <taxon>Uroviricota</taxon>
        <taxon>Caudoviricetes</taxon>
    </lineage>
</organism>
<reference evidence="1" key="1">
    <citation type="journal article" date="2021" name="Proc. Natl. Acad. Sci. U.S.A.">
        <title>A Catalog of Tens of Thousands of Viruses from Human Metagenomes Reveals Hidden Associations with Chronic Diseases.</title>
        <authorList>
            <person name="Tisza M.J."/>
            <person name="Buck C.B."/>
        </authorList>
    </citation>
    <scope>NUCLEOTIDE SEQUENCE</scope>
    <source>
        <strain evidence="1">CtBCr48</strain>
    </source>
</reference>